<keyword evidence="4" id="KW-0677">Repeat</keyword>
<dbReference type="Proteomes" id="UP000284202">
    <property type="component" value="Unassembled WGS sequence"/>
</dbReference>
<dbReference type="SUPFAM" id="SSF51120">
    <property type="entry name" value="beta-Roll"/>
    <property type="match status" value="3"/>
</dbReference>
<keyword evidence="7" id="KW-1185">Reference proteome</keyword>
<dbReference type="Pfam" id="PF08548">
    <property type="entry name" value="Peptidase_M10_C"/>
    <property type="match status" value="1"/>
</dbReference>
<feature type="domain" description="Peptidase M10 serralysin C-terminal" evidence="5">
    <location>
        <begin position="398"/>
        <end position="523"/>
    </location>
</feature>
<gene>
    <name evidence="6" type="ORF">D3P04_18370</name>
</gene>
<dbReference type="PANTHER" id="PTHR38340">
    <property type="entry name" value="S-LAYER PROTEIN"/>
    <property type="match status" value="1"/>
</dbReference>
<dbReference type="InterPro" id="IPR018511">
    <property type="entry name" value="Hemolysin-typ_Ca-bd_CS"/>
</dbReference>
<dbReference type="GO" id="GO:0005509">
    <property type="term" value="F:calcium ion binding"/>
    <property type="evidence" value="ECO:0007669"/>
    <property type="project" value="InterPro"/>
</dbReference>
<accession>A0A418SNW4</accession>
<dbReference type="PANTHER" id="PTHR38340:SF1">
    <property type="entry name" value="S-LAYER PROTEIN"/>
    <property type="match status" value="1"/>
</dbReference>
<name>A0A418SNW4_9RHOB</name>
<dbReference type="InterPro" id="IPR011049">
    <property type="entry name" value="Serralysin-like_metalloprot_C"/>
</dbReference>
<dbReference type="Gene3D" id="2.150.10.10">
    <property type="entry name" value="Serralysin-like metalloprotease, C-terminal"/>
    <property type="match status" value="5"/>
</dbReference>
<evidence type="ECO:0000313" key="6">
    <source>
        <dbReference type="EMBL" id="RJE82650.1"/>
    </source>
</evidence>
<dbReference type="OrthoDB" id="733404at2"/>
<dbReference type="InterPro" id="IPR050557">
    <property type="entry name" value="RTX_toxin/Mannuronan_C5-epim"/>
</dbReference>
<dbReference type="Pfam" id="PF00353">
    <property type="entry name" value="HemolysinCabind"/>
    <property type="match status" value="6"/>
</dbReference>
<comment type="caution">
    <text evidence="6">The sequence shown here is derived from an EMBL/GenBank/DDBJ whole genome shotgun (WGS) entry which is preliminary data.</text>
</comment>
<evidence type="ECO:0000313" key="7">
    <source>
        <dbReference type="Proteomes" id="UP000284202"/>
    </source>
</evidence>
<dbReference type="InterPro" id="IPR001343">
    <property type="entry name" value="Hemolysn_Ca-bd"/>
</dbReference>
<evidence type="ECO:0000256" key="2">
    <source>
        <dbReference type="ARBA" id="ARBA00004613"/>
    </source>
</evidence>
<evidence type="ECO:0000259" key="5">
    <source>
        <dbReference type="Pfam" id="PF08548"/>
    </source>
</evidence>
<proteinExistence type="predicted"/>
<sequence length="825" mass="86546">MSYMSNVGGSLASNRIETPVVPNEASVTTSAEIIEGADAASDASTAYRINAGDSFSGNMTRGDEDWLAIELTAGETYNFKITYDGNAAGATVYVDLLVYDSDENQISNYVFFEDPTQIVVYADTTGTYYVDAYSWSTGGGRYLLQSEKLAPGTPNEIANHLTHGAWMAEDGKDWRAFDTSGSNRITADISGLNATERQVAISAMEAWEMVADIDFQIVSNPAAQIVFGTGLFDDTPGNFYGHFLATSEVTGNRITQSVVNVGTGNPESPLLDKFIVPGSYIFQTYLRELGRALGLGYSVPGEFANDSWDESVMSQIPAEGHGISEGFEENFTTVMTPRVADIVAIQSLYGVADRSSLTAGNTIWGENSNLSGYMANFTDYLLGGEREPTLLSGYPTELTIFDRDGDDTLNLSRSTTHDRISLRQEEVSDIYGRVGNLGIAQGTLIENLITGSGNDFIQGNSVSNEIRSGAGNDTVRGGYGADQLFGGRGNDRLLGETGNDILGGQIGDDRLYAGAGRDQLWGGDGNDTLYAGEGDDHAYGDAGNDQLFGGGGFDRLFGGSGNDRLFGGAAHDRLKGGGGHDLLNGGDGYDTLLGESGNDTLHGLGGNDSLLGHAGNDVLYGGGRADTLHAGIGDDRLYGEIGNDVLFGGDGRDKLFTGAGNDKAYGGTGKDDIFGGAGKDQLFGGAGNDHLFGDTGGDRLFGDSGNDAIFGGDGNDQLFGGAGADTLTGGGGRDTFTGGGGADMFLFSTGDGHDVIRDFSSTDAEDINLTQIIAINSFADLVNDHLRNVNGDAMIVYGTGSILLAGVNFGAVGFGRAYDADDFIF</sequence>
<dbReference type="GO" id="GO:0005615">
    <property type="term" value="C:extracellular space"/>
    <property type="evidence" value="ECO:0007669"/>
    <property type="project" value="InterPro"/>
</dbReference>
<evidence type="ECO:0000256" key="4">
    <source>
        <dbReference type="ARBA" id="ARBA00022737"/>
    </source>
</evidence>
<dbReference type="PRINTS" id="PR00313">
    <property type="entry name" value="CABNDNGRPT"/>
</dbReference>
<comment type="subcellular location">
    <subcellularLocation>
        <location evidence="2">Secreted</location>
    </subcellularLocation>
</comment>
<evidence type="ECO:0000256" key="3">
    <source>
        <dbReference type="ARBA" id="ARBA00022525"/>
    </source>
</evidence>
<dbReference type="EMBL" id="QZCG01000014">
    <property type="protein sequence ID" value="RJE82650.1"/>
    <property type="molecule type" value="Genomic_DNA"/>
</dbReference>
<dbReference type="InterPro" id="IPR024079">
    <property type="entry name" value="MetalloPept_cat_dom_sf"/>
</dbReference>
<dbReference type="PROSITE" id="PS00330">
    <property type="entry name" value="HEMOLYSIN_CALCIUM"/>
    <property type="match status" value="3"/>
</dbReference>
<dbReference type="RefSeq" id="WP_119751334.1">
    <property type="nucleotide sequence ID" value="NZ_QZCG01000014.1"/>
</dbReference>
<organism evidence="6 7">
    <name type="scientific">Paracoccus onubensis</name>
    <dbReference type="NCBI Taxonomy" id="1675788"/>
    <lineage>
        <taxon>Bacteria</taxon>
        <taxon>Pseudomonadati</taxon>
        <taxon>Pseudomonadota</taxon>
        <taxon>Alphaproteobacteria</taxon>
        <taxon>Rhodobacterales</taxon>
        <taxon>Paracoccaceae</taxon>
        <taxon>Paracoccus</taxon>
    </lineage>
</organism>
<dbReference type="AlphaFoldDB" id="A0A418SNW4"/>
<reference evidence="7" key="1">
    <citation type="submission" date="2018-09" db="EMBL/GenBank/DDBJ databases">
        <title>Acidovorax cavernicola nov. sp. isolated from Gruta de las Maravillas (Aracena, Spain).</title>
        <authorList>
            <person name="Jurado V."/>
            <person name="Gutierrez-Patricio S."/>
            <person name="Gonzalez-Pimentel J.L."/>
            <person name="Miller A.Z."/>
            <person name="Laiz L."/>
            <person name="Saiz-Jimenez C."/>
        </authorList>
    </citation>
    <scope>NUCLEOTIDE SEQUENCE [LARGE SCALE GENOMIC DNA]</scope>
    <source>
        <strain evidence="7">1011MAR3C25</strain>
    </source>
</reference>
<dbReference type="Gene3D" id="3.40.390.10">
    <property type="entry name" value="Collagenase (Catalytic Domain)"/>
    <property type="match status" value="1"/>
</dbReference>
<keyword evidence="3" id="KW-0964">Secreted</keyword>
<protein>
    <recommendedName>
        <fullName evidence="5">Peptidase M10 serralysin C-terminal domain-containing protein</fullName>
    </recommendedName>
</protein>
<comment type="cofactor">
    <cofactor evidence="1">
        <name>Ca(2+)</name>
        <dbReference type="ChEBI" id="CHEBI:29108"/>
    </cofactor>
</comment>
<dbReference type="GO" id="GO:0008237">
    <property type="term" value="F:metallopeptidase activity"/>
    <property type="evidence" value="ECO:0007669"/>
    <property type="project" value="InterPro"/>
</dbReference>
<dbReference type="Gene3D" id="2.60.120.380">
    <property type="match status" value="1"/>
</dbReference>
<dbReference type="SUPFAM" id="SSF55486">
    <property type="entry name" value="Metalloproteases ('zincins'), catalytic domain"/>
    <property type="match status" value="1"/>
</dbReference>
<evidence type="ECO:0000256" key="1">
    <source>
        <dbReference type="ARBA" id="ARBA00001913"/>
    </source>
</evidence>
<dbReference type="InterPro" id="IPR013858">
    <property type="entry name" value="Peptidase_M10B_C"/>
</dbReference>